<proteinExistence type="predicted"/>
<dbReference type="SMART" id="SM00240">
    <property type="entry name" value="FHA"/>
    <property type="match status" value="1"/>
</dbReference>
<evidence type="ECO:0000313" key="3">
    <source>
        <dbReference type="Proteomes" id="UP000183918"/>
    </source>
</evidence>
<dbReference type="AlphaFoldDB" id="A0A1H3K2D6"/>
<accession>A0A1H3K2D6</accession>
<dbReference type="Gene3D" id="2.60.200.20">
    <property type="match status" value="1"/>
</dbReference>
<gene>
    <name evidence="2" type="ORF">SAMN02910414_01625</name>
</gene>
<evidence type="ECO:0000313" key="2">
    <source>
        <dbReference type="EMBL" id="SDY46333.1"/>
    </source>
</evidence>
<evidence type="ECO:0000259" key="1">
    <source>
        <dbReference type="PROSITE" id="PS50006"/>
    </source>
</evidence>
<dbReference type="EMBL" id="FNPG01000018">
    <property type="protein sequence ID" value="SDY46333.1"/>
    <property type="molecule type" value="Genomic_DNA"/>
</dbReference>
<feature type="domain" description="FHA" evidence="1">
    <location>
        <begin position="393"/>
        <end position="442"/>
    </location>
</feature>
<dbReference type="STRING" id="1122142.SAMN02910414_01625"/>
<dbReference type="Pfam" id="PF00498">
    <property type="entry name" value="FHA"/>
    <property type="match status" value="1"/>
</dbReference>
<dbReference type="Proteomes" id="UP000183918">
    <property type="component" value="Unassembled WGS sequence"/>
</dbReference>
<dbReference type="PANTHER" id="PTHR23308">
    <property type="entry name" value="NUCLEAR INHIBITOR OF PROTEIN PHOSPHATASE-1"/>
    <property type="match status" value="1"/>
</dbReference>
<dbReference type="OrthoDB" id="9783862at2"/>
<organism evidence="2 3">
    <name type="scientific">Lachnobacterium bovis DSM 14045</name>
    <dbReference type="NCBI Taxonomy" id="1122142"/>
    <lineage>
        <taxon>Bacteria</taxon>
        <taxon>Bacillati</taxon>
        <taxon>Bacillota</taxon>
        <taxon>Clostridia</taxon>
        <taxon>Lachnospirales</taxon>
        <taxon>Lachnospiraceae</taxon>
        <taxon>Lachnobacterium</taxon>
    </lineage>
</organism>
<dbReference type="InterPro" id="IPR045962">
    <property type="entry name" value="DUF6382"/>
</dbReference>
<dbReference type="InterPro" id="IPR050923">
    <property type="entry name" value="Cell_Proc_Reg/RNA_Proc"/>
</dbReference>
<dbReference type="InterPro" id="IPR000253">
    <property type="entry name" value="FHA_dom"/>
</dbReference>
<dbReference type="Pfam" id="PF19909">
    <property type="entry name" value="DUF6382"/>
    <property type="match status" value="1"/>
</dbReference>
<dbReference type="CDD" id="cd00060">
    <property type="entry name" value="FHA"/>
    <property type="match status" value="1"/>
</dbReference>
<dbReference type="PROSITE" id="PS50006">
    <property type="entry name" value="FHA_DOMAIN"/>
    <property type="match status" value="1"/>
</dbReference>
<name>A0A1H3K2D6_9FIRM</name>
<protein>
    <submittedName>
        <fullName evidence="2">FHA domain-containing protein</fullName>
    </submittedName>
</protein>
<dbReference type="SUPFAM" id="SSF49879">
    <property type="entry name" value="SMAD/FHA domain"/>
    <property type="match status" value="1"/>
</dbReference>
<sequence>MSDFLQEVSFFKTPTKSFMKIRADECEKIDEYLLLNKKIAKILPCQKNYNDGIAEYWYDITGMQSFDKYCKIQKVDIKLYKELVQKILRQVDILEKNLINIDAFVLNPKYIYVDDKEIFFTIYPPKQTSFLQEFRMLIENFMNNISHEDKEIVDFIYGLYEKIGKDENCFRQIQKYVMEYKNREYLEKSTYTQSSIYADMSERINSKSDKPVYSANSTDLKHYEIQEEYEAPPQGIIQENTPQKQGSFKDSFIKKLQSKINEGKRVVNDFLGISNDETYEENNSRIYEEYEESFDLKSQSKKNGWKIPDNVFSNITNPLKKTGRAKKDEKNNKKNEILTPVIYPELDYDTENEGDYETFETVCLGNSSDNISGTFIYEGIDDIKDFYVEKKSVIIGNSPNADVFIKKNTVSKMHCQITRDEAEYFVEDLNSKNGTLINGEPLEYQKKYRLKRNDVLLVANVKYRVM</sequence>
<keyword evidence="3" id="KW-1185">Reference proteome</keyword>
<dbReference type="InterPro" id="IPR008984">
    <property type="entry name" value="SMAD_FHA_dom_sf"/>
</dbReference>
<dbReference type="RefSeq" id="WP_074717915.1">
    <property type="nucleotide sequence ID" value="NZ_FNPG01000018.1"/>
</dbReference>
<reference evidence="2 3" key="1">
    <citation type="submission" date="2016-10" db="EMBL/GenBank/DDBJ databases">
        <authorList>
            <person name="de Groot N.N."/>
        </authorList>
    </citation>
    <scope>NUCLEOTIDE SEQUENCE [LARGE SCALE GENOMIC DNA]</scope>
    <source>
        <strain evidence="2 3">DSM 14045</strain>
    </source>
</reference>